<name>A0A1I2XX96_9ACTN</name>
<feature type="compositionally biased region" description="Polar residues" evidence="1">
    <location>
        <begin position="60"/>
        <end position="70"/>
    </location>
</feature>
<protein>
    <submittedName>
        <fullName evidence="3">Uncharacterized protein</fullName>
    </submittedName>
</protein>
<feature type="compositionally biased region" description="Low complexity" evidence="1">
    <location>
        <begin position="10"/>
        <end position="22"/>
    </location>
</feature>
<evidence type="ECO:0000313" key="4">
    <source>
        <dbReference type="Proteomes" id="UP000199052"/>
    </source>
</evidence>
<dbReference type="AlphaFoldDB" id="A0A1I2XX96"/>
<proteinExistence type="predicted"/>
<dbReference type="STRING" id="504797.SAMN05421678_11356"/>
<dbReference type="Proteomes" id="UP000533017">
    <property type="component" value="Unassembled WGS sequence"/>
</dbReference>
<feature type="region of interest" description="Disordered" evidence="1">
    <location>
        <begin position="1"/>
        <end position="22"/>
    </location>
</feature>
<sequence length="199" mass="19853">MARTSTAVSRTGPPAGRTPPAGLRRTCAVLVGLLLSGAVCAGLLAGGAPAAANLHRAVSTASGQASGSPATEQRQRTPSRRTQQSQSQSATRADRTAQARRAVPPARAARHTQPVAQVTRTPHGITAKSVGGDRAPPTAGRGSAHAPGAAHPATWAVTAERPDPYVRAGHTSTDGDRTGHAPAALGGTGVRAPPGPHAA</sequence>
<dbReference type="EMBL" id="FOOI01000013">
    <property type="protein sequence ID" value="SFH16701.1"/>
    <property type="molecule type" value="Genomic_DNA"/>
</dbReference>
<dbReference type="RefSeq" id="WP_092886033.1">
    <property type="nucleotide sequence ID" value="NZ_FOOI01000013.1"/>
</dbReference>
<dbReference type="EMBL" id="JACBZA010000001">
    <property type="protein sequence ID" value="NYH87176.1"/>
    <property type="molecule type" value="Genomic_DNA"/>
</dbReference>
<evidence type="ECO:0000313" key="5">
    <source>
        <dbReference type="Proteomes" id="UP000533017"/>
    </source>
</evidence>
<dbReference type="OrthoDB" id="10015338at2"/>
<keyword evidence="5" id="KW-1185">Reference proteome</keyword>
<feature type="region of interest" description="Disordered" evidence="1">
    <location>
        <begin position="60"/>
        <end position="199"/>
    </location>
</feature>
<evidence type="ECO:0000313" key="3">
    <source>
        <dbReference type="EMBL" id="SFH16701.1"/>
    </source>
</evidence>
<reference evidence="2 5" key="2">
    <citation type="submission" date="2020-07" db="EMBL/GenBank/DDBJ databases">
        <title>Sequencing the genomes of 1000 actinobacteria strains.</title>
        <authorList>
            <person name="Klenk H.-P."/>
        </authorList>
    </citation>
    <scope>NUCLEOTIDE SEQUENCE [LARGE SCALE GENOMIC DNA]</scope>
    <source>
        <strain evidence="2 5">DSM 45117</strain>
    </source>
</reference>
<evidence type="ECO:0000313" key="2">
    <source>
        <dbReference type="EMBL" id="NYH87176.1"/>
    </source>
</evidence>
<feature type="compositionally biased region" description="Low complexity" evidence="1">
    <location>
        <begin position="80"/>
        <end position="91"/>
    </location>
</feature>
<gene>
    <name evidence="2" type="ORF">FHR37_006027</name>
    <name evidence="3" type="ORF">SAMN05421678_11356</name>
</gene>
<evidence type="ECO:0000256" key="1">
    <source>
        <dbReference type="SAM" id="MobiDB-lite"/>
    </source>
</evidence>
<accession>A0A1I2XX96</accession>
<organism evidence="3 4">
    <name type="scientific">Actinopolymorpha cephalotaxi</name>
    <dbReference type="NCBI Taxonomy" id="504797"/>
    <lineage>
        <taxon>Bacteria</taxon>
        <taxon>Bacillati</taxon>
        <taxon>Actinomycetota</taxon>
        <taxon>Actinomycetes</taxon>
        <taxon>Propionibacteriales</taxon>
        <taxon>Actinopolymorphaceae</taxon>
        <taxon>Actinopolymorpha</taxon>
    </lineage>
</organism>
<feature type="compositionally biased region" description="Low complexity" evidence="1">
    <location>
        <begin position="139"/>
        <end position="153"/>
    </location>
</feature>
<reference evidence="3 4" key="1">
    <citation type="submission" date="2016-10" db="EMBL/GenBank/DDBJ databases">
        <authorList>
            <person name="de Groot N.N."/>
        </authorList>
    </citation>
    <scope>NUCLEOTIDE SEQUENCE [LARGE SCALE GENOMIC DNA]</scope>
    <source>
        <strain evidence="3 4">CPCC 202808</strain>
    </source>
</reference>
<dbReference type="Proteomes" id="UP000199052">
    <property type="component" value="Unassembled WGS sequence"/>
</dbReference>